<evidence type="ECO:0000313" key="3">
    <source>
        <dbReference type="Proteomes" id="UP001579974"/>
    </source>
</evidence>
<evidence type="ECO:0000259" key="1">
    <source>
        <dbReference type="Pfam" id="PF01593"/>
    </source>
</evidence>
<dbReference type="Proteomes" id="UP001579974">
    <property type="component" value="Unassembled WGS sequence"/>
</dbReference>
<sequence>MERARDGINDARTTIIGAGWAGISAAHSLLAQGVPPNLITIFERAPHPGGRAFSFDDEKQGLTFDNGQHVLLGCCDQFADLLSQLGIRDAYRLQPLLHIPVYCDGAWGRLSSKRLAGALHLLPGLLTYAHLRPLERVRALRVAPQFLRPDVDALDGISFGDWLRQNGQTDRAIGRLWDLVGTAVLNGHADEVSAALALESFRMGVVAGWQQARLGLFTRPLGDLAAEAITKLQGLGVEIRFNTAVTELQVRESRVTGVRLRGGDVHPAETVIAAVPHDALVRMLPSGLRDDEDFARLASLTWSPILNAFVLYDRPVMGQDVFASMELGGMFVFNRASLLGLPQYEGRWLSVSISAAHTYRGLGADELAMQIRSALAAALPQARAAQVETCKLVWQPHATFLASPGSSSARANPTTSVKGLFVAGDWTNTGWPASLEGAVRSGIAAAEARLGHKLPLTS</sequence>
<accession>A0ABV5ABQ7</accession>
<gene>
    <name evidence="2" type="primary">hpnE</name>
    <name evidence="2" type="ORF">KKP3000_002975</name>
</gene>
<dbReference type="NCBIfam" id="TIGR03467">
    <property type="entry name" value="HpnE"/>
    <property type="match status" value="1"/>
</dbReference>
<dbReference type="PANTHER" id="PTHR42923">
    <property type="entry name" value="PROTOPORPHYRINOGEN OXIDASE"/>
    <property type="match status" value="1"/>
</dbReference>
<dbReference type="InterPro" id="IPR002937">
    <property type="entry name" value="Amino_oxidase"/>
</dbReference>
<name>A0ABV5ABQ7_9BACL</name>
<reference evidence="2 3" key="1">
    <citation type="journal article" date="2024" name="Int. J. Mol. Sci.">
        <title>Exploration of Alicyclobacillus spp. Genome in Search of Antibiotic Resistance.</title>
        <authorList>
            <person name="Bucka-Kolendo J."/>
            <person name="Kiousi D.E."/>
            <person name="Dekowska A."/>
            <person name="Mikolajczuk-Szczyrba A."/>
            <person name="Karadedos D.M."/>
            <person name="Michael P."/>
            <person name="Galanis A."/>
            <person name="Sokolowska B."/>
        </authorList>
    </citation>
    <scope>NUCLEOTIDE SEQUENCE [LARGE SCALE GENOMIC DNA]</scope>
    <source>
        <strain evidence="2 3">KKP 3000</strain>
    </source>
</reference>
<dbReference type="Gene3D" id="3.50.50.60">
    <property type="entry name" value="FAD/NAD(P)-binding domain"/>
    <property type="match status" value="1"/>
</dbReference>
<dbReference type="GO" id="GO:0016491">
    <property type="term" value="F:oxidoreductase activity"/>
    <property type="evidence" value="ECO:0007669"/>
    <property type="project" value="UniProtKB-KW"/>
</dbReference>
<dbReference type="InterPro" id="IPR036188">
    <property type="entry name" value="FAD/NAD-bd_sf"/>
</dbReference>
<dbReference type="RefSeq" id="WP_275475253.1">
    <property type="nucleotide sequence ID" value="NZ_CP162940.1"/>
</dbReference>
<keyword evidence="3" id="KW-1185">Reference proteome</keyword>
<comment type="caution">
    <text evidence="2">The sequence shown here is derived from an EMBL/GenBank/DDBJ whole genome shotgun (WGS) entry which is preliminary data.</text>
</comment>
<protein>
    <submittedName>
        <fullName evidence="2">Hydroxysqualene dehydroxylase HpnE</fullName>
        <ecNumber evidence="2">1.17.8.1</ecNumber>
    </submittedName>
</protein>
<keyword evidence="2" id="KW-0560">Oxidoreductase</keyword>
<dbReference type="InterPro" id="IPR017830">
    <property type="entry name" value="SQase_HpnE"/>
</dbReference>
<dbReference type="PRINTS" id="PR00419">
    <property type="entry name" value="ADXRDTASE"/>
</dbReference>
<feature type="domain" description="Amine oxidase" evidence="1">
    <location>
        <begin position="21"/>
        <end position="448"/>
    </location>
</feature>
<organism evidence="2 3">
    <name type="scientific">Alicyclobacillus fastidiosus</name>
    <dbReference type="NCBI Taxonomy" id="392011"/>
    <lineage>
        <taxon>Bacteria</taxon>
        <taxon>Bacillati</taxon>
        <taxon>Bacillota</taxon>
        <taxon>Bacilli</taxon>
        <taxon>Bacillales</taxon>
        <taxon>Alicyclobacillaceae</taxon>
        <taxon>Alicyclobacillus</taxon>
    </lineage>
</organism>
<dbReference type="Pfam" id="PF01593">
    <property type="entry name" value="Amino_oxidase"/>
    <property type="match status" value="1"/>
</dbReference>
<proteinExistence type="predicted"/>
<dbReference type="EC" id="1.17.8.1" evidence="2"/>
<dbReference type="PANTHER" id="PTHR42923:SF47">
    <property type="entry name" value="BLR3003 PROTEIN"/>
    <property type="match status" value="1"/>
</dbReference>
<evidence type="ECO:0000313" key="2">
    <source>
        <dbReference type="EMBL" id="MFB5189699.1"/>
    </source>
</evidence>
<dbReference type="EMBL" id="JBDXSU010000003">
    <property type="protein sequence ID" value="MFB5189699.1"/>
    <property type="molecule type" value="Genomic_DNA"/>
</dbReference>
<dbReference type="InterPro" id="IPR050464">
    <property type="entry name" value="Zeta_carotene_desat/Oxidored"/>
</dbReference>
<dbReference type="SUPFAM" id="SSF51905">
    <property type="entry name" value="FAD/NAD(P)-binding domain"/>
    <property type="match status" value="1"/>
</dbReference>